<accession>A0A0V8GKQ9</accession>
<organism evidence="2 3">
    <name type="scientific">Exiguobacterium indicum</name>
    <dbReference type="NCBI Taxonomy" id="296995"/>
    <lineage>
        <taxon>Bacteria</taxon>
        <taxon>Bacillati</taxon>
        <taxon>Bacillota</taxon>
        <taxon>Bacilli</taxon>
        <taxon>Bacillales</taxon>
        <taxon>Bacillales Family XII. Incertae Sedis</taxon>
        <taxon>Exiguobacterium</taxon>
    </lineage>
</organism>
<keyword evidence="1" id="KW-0812">Transmembrane</keyword>
<keyword evidence="1" id="KW-0472">Membrane</keyword>
<name>A0A0V8GKQ9_9BACL</name>
<dbReference type="EMBL" id="LNQL01000001">
    <property type="protein sequence ID" value="KSU50883.1"/>
    <property type="molecule type" value="Genomic_DNA"/>
</dbReference>
<protein>
    <recommendedName>
        <fullName evidence="4">DUF4129 domain-containing protein</fullName>
    </recommendedName>
</protein>
<sequence>MKRGLVVTLCIALVSLAAIQLVGTEVYRYFFYDPATYQARFMVDGGGKEEGKPTKQKMDIQSGGFADKDALGVATFYGVVGLVILLIVIFSVRYFLKHLRKRRKRENVIDDLMQPPPVFSPNRSIRQTLVGEESESEIRRLLQTFDRKLTQQKRRRSEETVGEWLQRIDVTLDPSIYHLVRYGDTPDSAISQDQVENLRHGLQVHLQRD</sequence>
<feature type="transmembrane region" description="Helical" evidence="1">
    <location>
        <begin position="74"/>
        <end position="96"/>
    </location>
</feature>
<evidence type="ECO:0000313" key="2">
    <source>
        <dbReference type="EMBL" id="KSU50883.1"/>
    </source>
</evidence>
<reference evidence="2 3" key="1">
    <citation type="journal article" date="2015" name="Int. J. Syst. Evol. Microbiol.">
        <title>Exiguobacterium enclense sp. nov., isolated from sediment.</title>
        <authorList>
            <person name="Dastager S.G."/>
            <person name="Mawlankar R."/>
            <person name="Sonalkar V.V."/>
            <person name="Thorat M.N."/>
            <person name="Mual P."/>
            <person name="Verma A."/>
            <person name="Krishnamurthi S."/>
            <person name="Tang S.K."/>
            <person name="Li W.J."/>
        </authorList>
    </citation>
    <scope>NUCLEOTIDE SEQUENCE [LARGE SCALE GENOMIC DNA]</scope>
    <source>
        <strain evidence="2 3">NIO-1109</strain>
    </source>
</reference>
<dbReference type="RefSeq" id="WP_058264918.1">
    <property type="nucleotide sequence ID" value="NZ_FMYN01000001.1"/>
</dbReference>
<dbReference type="OrthoDB" id="2352062at2"/>
<dbReference type="Proteomes" id="UP000053797">
    <property type="component" value="Unassembled WGS sequence"/>
</dbReference>
<keyword evidence="1" id="KW-1133">Transmembrane helix</keyword>
<gene>
    <name evidence="2" type="ORF">AS033_05745</name>
</gene>
<evidence type="ECO:0000313" key="3">
    <source>
        <dbReference type="Proteomes" id="UP000053797"/>
    </source>
</evidence>
<evidence type="ECO:0008006" key="4">
    <source>
        <dbReference type="Google" id="ProtNLM"/>
    </source>
</evidence>
<proteinExistence type="predicted"/>
<evidence type="ECO:0000256" key="1">
    <source>
        <dbReference type="SAM" id="Phobius"/>
    </source>
</evidence>
<comment type="caution">
    <text evidence="2">The sequence shown here is derived from an EMBL/GenBank/DDBJ whole genome shotgun (WGS) entry which is preliminary data.</text>
</comment>
<dbReference type="AlphaFoldDB" id="A0A0V8GKQ9"/>